<keyword evidence="2" id="KW-1185">Reference proteome</keyword>
<reference evidence="1 2" key="1">
    <citation type="journal article" date="2018" name="Sci. Rep.">
        <title>Genomic signatures of local adaptation to the degree of environmental predictability in rotifers.</title>
        <authorList>
            <person name="Franch-Gras L."/>
            <person name="Hahn C."/>
            <person name="Garcia-Roger E.M."/>
            <person name="Carmona M.J."/>
            <person name="Serra M."/>
            <person name="Gomez A."/>
        </authorList>
    </citation>
    <scope>NUCLEOTIDE SEQUENCE [LARGE SCALE GENOMIC DNA]</scope>
    <source>
        <strain evidence="1">HYR1</strain>
    </source>
</reference>
<sequence length="91" mass="10669">MAVKKAPPFGTALEIFWANRNIKNLIIKKSLIRVLKFLIILVVLSVEHQIKKETMIFKKKHHQHQQHGILEDRRVRSEIKSAWMSDGVNDE</sequence>
<evidence type="ECO:0000313" key="2">
    <source>
        <dbReference type="Proteomes" id="UP000276133"/>
    </source>
</evidence>
<evidence type="ECO:0000313" key="1">
    <source>
        <dbReference type="EMBL" id="RNA15704.1"/>
    </source>
</evidence>
<dbReference type="EMBL" id="REGN01004903">
    <property type="protein sequence ID" value="RNA15704.1"/>
    <property type="molecule type" value="Genomic_DNA"/>
</dbReference>
<gene>
    <name evidence="1" type="ORF">BpHYR1_027111</name>
</gene>
<dbReference type="AlphaFoldDB" id="A0A3M7QX65"/>
<dbReference type="Proteomes" id="UP000276133">
    <property type="component" value="Unassembled WGS sequence"/>
</dbReference>
<name>A0A3M7QX65_BRAPC</name>
<organism evidence="1 2">
    <name type="scientific">Brachionus plicatilis</name>
    <name type="common">Marine rotifer</name>
    <name type="synonym">Brachionus muelleri</name>
    <dbReference type="NCBI Taxonomy" id="10195"/>
    <lineage>
        <taxon>Eukaryota</taxon>
        <taxon>Metazoa</taxon>
        <taxon>Spiralia</taxon>
        <taxon>Gnathifera</taxon>
        <taxon>Rotifera</taxon>
        <taxon>Eurotatoria</taxon>
        <taxon>Monogononta</taxon>
        <taxon>Pseudotrocha</taxon>
        <taxon>Ploima</taxon>
        <taxon>Brachionidae</taxon>
        <taxon>Brachionus</taxon>
    </lineage>
</organism>
<protein>
    <submittedName>
        <fullName evidence="1">Uncharacterized protein</fullName>
    </submittedName>
</protein>
<accession>A0A3M7QX65</accession>
<proteinExistence type="predicted"/>
<comment type="caution">
    <text evidence="1">The sequence shown here is derived from an EMBL/GenBank/DDBJ whole genome shotgun (WGS) entry which is preliminary data.</text>
</comment>